<keyword evidence="2" id="KW-0175">Coiled coil</keyword>
<feature type="domain" description="GGDEF" evidence="5">
    <location>
        <begin position="341"/>
        <end position="473"/>
    </location>
</feature>
<evidence type="ECO:0000256" key="3">
    <source>
        <dbReference type="SAM" id="Phobius"/>
    </source>
</evidence>
<feature type="transmembrane region" description="Helical" evidence="3">
    <location>
        <begin position="253"/>
        <end position="277"/>
    </location>
</feature>
<dbReference type="STRING" id="1579979.WM2015_2529"/>
<dbReference type="SUPFAM" id="SSF141868">
    <property type="entry name" value="EAL domain-like"/>
    <property type="match status" value="1"/>
</dbReference>
<dbReference type="InterPro" id="IPR043128">
    <property type="entry name" value="Rev_trsase/Diguanyl_cyclase"/>
</dbReference>
<dbReference type="PANTHER" id="PTHR44757">
    <property type="entry name" value="DIGUANYLATE CYCLASE DGCP"/>
    <property type="match status" value="1"/>
</dbReference>
<dbReference type="Gene3D" id="3.20.20.450">
    <property type="entry name" value="EAL domain"/>
    <property type="match status" value="1"/>
</dbReference>
<keyword evidence="3" id="KW-0812">Transmembrane</keyword>
<evidence type="ECO:0000313" key="7">
    <source>
        <dbReference type="Proteomes" id="UP000066624"/>
    </source>
</evidence>
<sequence>MIRRPFAVALALAILLAGSAGALWFHKTLRGAERAALATYLEDRSRYARADLLSSIRAQIQAQQRMAARLLDSRLSDEPGWREDARRYQLDHPYYRALSVLDDQLVTRWDQSWGIRHAQAGQPYPMSDSYRERLLEAARSGELVVTESFDLPDGRRGVVFISPIGVGADHLGYLAAVLTVPDAVDSMLSEVFRDKLHVRVLIDGEEVYPFPPLDWPSQVDWQSGFFLDLDDDSRGFQFQFAASATEIANVRTALPMVALVGGIAIAFLLAFLTYLGLSARRQASSMSVANRRLEREIQERELVERELEFLVKHDPLTGLPNRTGASQALERFLVEAHDGPGKLALMFLDLDQFKDINDSLGHQMGDQLLCEIPRRLAGVLRDSDFIGRHGGDEFLIALRRDSRSQIEQLAGHLLRSLDESFEIERNSFFISASIGIAYYPDAGESVNELIQNADTALFKAKQAGRNQFAVFTREMFDQAQHRLTLSRDIRQALDAGQFHLVYQPIVELESMKLVGLEALLRWKHESGYMVPPQEFIRVAEETGMIGRLGEFAMRQALSDLGRWKALTGRPPWLAVNISGAQIRESDFAERLSVMLHEARIEPSLLHLEITEEVLIENLMRNRRTLQKLDGIGMRIVVDDFGVGYSSLAYLKNFPISVVKIDRGFVQDLANDPEDQAITRTICSLTRDLGMATVAEGIEHPEQLALLRSFQCIHGQGYLFSRPVEAPRIEAMLMESVDWTHLMDS</sequence>
<dbReference type="CDD" id="cd01948">
    <property type="entry name" value="EAL"/>
    <property type="match status" value="1"/>
</dbReference>
<dbReference type="InterPro" id="IPR000160">
    <property type="entry name" value="GGDEF_dom"/>
</dbReference>
<gene>
    <name evidence="6" type="ORF">WM2015_2529</name>
</gene>
<name>A0A0K0XZ28_9GAMM</name>
<dbReference type="AlphaFoldDB" id="A0A0K0XZ28"/>
<accession>A0A0K0XZ28</accession>
<proteinExistence type="predicted"/>
<evidence type="ECO:0000256" key="1">
    <source>
        <dbReference type="ARBA" id="ARBA00001946"/>
    </source>
</evidence>
<dbReference type="Gene3D" id="3.30.70.270">
    <property type="match status" value="1"/>
</dbReference>
<evidence type="ECO:0000259" key="5">
    <source>
        <dbReference type="PROSITE" id="PS50887"/>
    </source>
</evidence>
<dbReference type="InterPro" id="IPR052155">
    <property type="entry name" value="Biofilm_reg_signaling"/>
</dbReference>
<dbReference type="PROSITE" id="PS50887">
    <property type="entry name" value="GGDEF"/>
    <property type="match status" value="1"/>
</dbReference>
<dbReference type="GO" id="GO:0003824">
    <property type="term" value="F:catalytic activity"/>
    <property type="evidence" value="ECO:0007669"/>
    <property type="project" value="UniProtKB-ARBA"/>
</dbReference>
<dbReference type="EMBL" id="CP012154">
    <property type="protein sequence ID" value="AKS42887.1"/>
    <property type="molecule type" value="Genomic_DNA"/>
</dbReference>
<dbReference type="InterPro" id="IPR001633">
    <property type="entry name" value="EAL_dom"/>
</dbReference>
<dbReference type="KEGG" id="wma:WM2015_2529"/>
<protein>
    <recommendedName>
        <fullName evidence="8">Diguanylate cyclase</fullName>
    </recommendedName>
</protein>
<evidence type="ECO:0000313" key="6">
    <source>
        <dbReference type="EMBL" id="AKS42887.1"/>
    </source>
</evidence>
<dbReference type="InterPro" id="IPR029787">
    <property type="entry name" value="Nucleotide_cyclase"/>
</dbReference>
<dbReference type="PROSITE" id="PS50883">
    <property type="entry name" value="EAL"/>
    <property type="match status" value="1"/>
</dbReference>
<dbReference type="Proteomes" id="UP000066624">
    <property type="component" value="Chromosome"/>
</dbReference>
<dbReference type="CDD" id="cd01949">
    <property type="entry name" value="GGDEF"/>
    <property type="match status" value="1"/>
</dbReference>
<keyword evidence="3" id="KW-0472">Membrane</keyword>
<keyword evidence="3" id="KW-1133">Transmembrane helix</keyword>
<dbReference type="NCBIfam" id="TIGR00254">
    <property type="entry name" value="GGDEF"/>
    <property type="match status" value="1"/>
</dbReference>
<feature type="coiled-coil region" evidence="2">
    <location>
        <begin position="286"/>
        <end position="313"/>
    </location>
</feature>
<evidence type="ECO:0000259" key="4">
    <source>
        <dbReference type="PROSITE" id="PS50883"/>
    </source>
</evidence>
<dbReference type="SMART" id="SM00267">
    <property type="entry name" value="GGDEF"/>
    <property type="match status" value="1"/>
</dbReference>
<dbReference type="SMART" id="SM00052">
    <property type="entry name" value="EAL"/>
    <property type="match status" value="1"/>
</dbReference>
<dbReference type="SUPFAM" id="SSF55073">
    <property type="entry name" value="Nucleotide cyclase"/>
    <property type="match status" value="1"/>
</dbReference>
<evidence type="ECO:0008006" key="8">
    <source>
        <dbReference type="Google" id="ProtNLM"/>
    </source>
</evidence>
<keyword evidence="7" id="KW-1185">Reference proteome</keyword>
<dbReference type="InterPro" id="IPR035919">
    <property type="entry name" value="EAL_sf"/>
</dbReference>
<evidence type="ECO:0000256" key="2">
    <source>
        <dbReference type="SAM" id="Coils"/>
    </source>
</evidence>
<comment type="cofactor">
    <cofactor evidence="1">
        <name>Mg(2+)</name>
        <dbReference type="ChEBI" id="CHEBI:18420"/>
    </cofactor>
</comment>
<dbReference type="FunFam" id="3.30.70.270:FF:000001">
    <property type="entry name" value="Diguanylate cyclase domain protein"/>
    <property type="match status" value="1"/>
</dbReference>
<reference evidence="6 7" key="1">
    <citation type="submission" date="2015-07" db="EMBL/GenBank/DDBJ databases">
        <authorList>
            <person name="Noorani M."/>
        </authorList>
    </citation>
    <scope>NUCLEOTIDE SEQUENCE [LARGE SCALE GENOMIC DNA]</scope>
    <source>
        <strain evidence="6 7">KCTC 42284</strain>
    </source>
</reference>
<organism evidence="6 7">
    <name type="scientific">Wenzhouxiangella marina</name>
    <dbReference type="NCBI Taxonomy" id="1579979"/>
    <lineage>
        <taxon>Bacteria</taxon>
        <taxon>Pseudomonadati</taxon>
        <taxon>Pseudomonadota</taxon>
        <taxon>Gammaproteobacteria</taxon>
        <taxon>Chromatiales</taxon>
        <taxon>Wenzhouxiangellaceae</taxon>
        <taxon>Wenzhouxiangella</taxon>
    </lineage>
</organism>
<dbReference type="Pfam" id="PF00563">
    <property type="entry name" value="EAL"/>
    <property type="match status" value="1"/>
</dbReference>
<feature type="domain" description="EAL" evidence="4">
    <location>
        <begin position="482"/>
        <end position="736"/>
    </location>
</feature>
<dbReference type="PANTHER" id="PTHR44757:SF2">
    <property type="entry name" value="BIOFILM ARCHITECTURE MAINTENANCE PROTEIN MBAA"/>
    <property type="match status" value="1"/>
</dbReference>
<dbReference type="PATRIC" id="fig|1579979.3.peg.2584"/>
<dbReference type="Pfam" id="PF00990">
    <property type="entry name" value="GGDEF"/>
    <property type="match status" value="1"/>
</dbReference>